<accession>A0A286UF64</accession>
<keyword evidence="2" id="KW-1185">Reference proteome</keyword>
<sequence length="456" mass="52628">MSNIYVYKPVFSEPSKPRYISAYPAEKQEGYPGYARITKVRKSRLLRMDHTGLLYLKTSVPSGEDRQGAFVRALRKFYNNPSIDFPKYPVEYPSVKRVGLRVTQLVGLPAFGRRVIDRTDEKEGYVAKYQTDHEWFLKNGIKVEQQTYNDLLSLTDAEGPRQLCEAFKDAIIGLRNAFRLGYVHRNINSTSIQLNNLDDASSFGFEISKDGKNIGSDPRPFSGFIADWSYSQKMGSERDFGVYKTELIPPIDSTSATVLLYTKDVKDFKYYPIYDLEAICWGFLKNVGLVIDHHMKNDKIPNVGFLARLGVVTKYKEDGRLVKEQPTLVMRDDKIQSLLDIWKTADEPDKHLRGRLALLESLDDILTSQTLAPFKELLQKVLTLAQNIHAYTEDHSDEEYIYTDEMNEDAFNSYLTLFYDNMPEETSWQYLKECTDRRTIYHEIDDSGDEDEDDEV</sequence>
<dbReference type="AlphaFoldDB" id="A0A286UF64"/>
<organism evidence="1 2">
    <name type="scientific">Pyrrhoderma noxium</name>
    <dbReference type="NCBI Taxonomy" id="2282107"/>
    <lineage>
        <taxon>Eukaryota</taxon>
        <taxon>Fungi</taxon>
        <taxon>Dikarya</taxon>
        <taxon>Basidiomycota</taxon>
        <taxon>Agaricomycotina</taxon>
        <taxon>Agaricomycetes</taxon>
        <taxon>Hymenochaetales</taxon>
        <taxon>Hymenochaetaceae</taxon>
        <taxon>Pyrrhoderma</taxon>
    </lineage>
</organism>
<dbReference type="OrthoDB" id="5584477at2759"/>
<dbReference type="InParanoid" id="A0A286UF64"/>
<gene>
    <name evidence="1" type="ORF">PNOK_0664500</name>
</gene>
<evidence type="ECO:0000313" key="1">
    <source>
        <dbReference type="EMBL" id="PAV18159.1"/>
    </source>
</evidence>
<evidence type="ECO:0000313" key="2">
    <source>
        <dbReference type="Proteomes" id="UP000217199"/>
    </source>
</evidence>
<comment type="caution">
    <text evidence="1">The sequence shown here is derived from an EMBL/GenBank/DDBJ whole genome shotgun (WGS) entry which is preliminary data.</text>
</comment>
<reference evidence="1 2" key="1">
    <citation type="journal article" date="2017" name="Mol. Ecol.">
        <title>Comparative and population genomic landscape of Phellinus noxius: A hypervariable fungus causing root rot in trees.</title>
        <authorList>
            <person name="Chung C.L."/>
            <person name="Lee T.J."/>
            <person name="Akiba M."/>
            <person name="Lee H.H."/>
            <person name="Kuo T.H."/>
            <person name="Liu D."/>
            <person name="Ke H.M."/>
            <person name="Yokoi T."/>
            <person name="Roa M.B."/>
            <person name="Lu M.J."/>
            <person name="Chang Y.Y."/>
            <person name="Ann P.J."/>
            <person name="Tsai J.N."/>
            <person name="Chen C.Y."/>
            <person name="Tzean S.S."/>
            <person name="Ota Y."/>
            <person name="Hattori T."/>
            <person name="Sahashi N."/>
            <person name="Liou R.F."/>
            <person name="Kikuchi T."/>
            <person name="Tsai I.J."/>
        </authorList>
    </citation>
    <scope>NUCLEOTIDE SEQUENCE [LARGE SCALE GENOMIC DNA]</scope>
    <source>
        <strain evidence="1 2">FFPRI411160</strain>
    </source>
</reference>
<dbReference type="Proteomes" id="UP000217199">
    <property type="component" value="Unassembled WGS sequence"/>
</dbReference>
<protein>
    <submittedName>
        <fullName evidence="1">Uncharacterized protein</fullName>
    </submittedName>
</protein>
<proteinExistence type="predicted"/>
<dbReference type="EMBL" id="NBII01000006">
    <property type="protein sequence ID" value="PAV18159.1"/>
    <property type="molecule type" value="Genomic_DNA"/>
</dbReference>
<name>A0A286UF64_9AGAM</name>